<keyword evidence="2" id="KW-0732">Signal</keyword>
<gene>
    <name evidence="3" type="ORF">FKG94_23070</name>
</gene>
<dbReference type="PANTHER" id="PTHR32305:SF15">
    <property type="entry name" value="PROTEIN RHSA-RELATED"/>
    <property type="match status" value="1"/>
</dbReference>
<dbReference type="PANTHER" id="PTHR32305">
    <property type="match status" value="1"/>
</dbReference>
<evidence type="ECO:0000313" key="3">
    <source>
        <dbReference type="EMBL" id="TQV69678.1"/>
    </source>
</evidence>
<comment type="caution">
    <text evidence="3">The sequence shown here is derived from an EMBL/GenBank/DDBJ whole genome shotgun (WGS) entry which is preliminary data.</text>
</comment>
<dbReference type="NCBIfam" id="TIGR01643">
    <property type="entry name" value="YD_repeat_2x"/>
    <property type="match status" value="1"/>
</dbReference>
<dbReference type="EMBL" id="VHSG01000027">
    <property type="protein sequence ID" value="TQV69678.1"/>
    <property type="molecule type" value="Genomic_DNA"/>
</dbReference>
<evidence type="ECO:0000256" key="1">
    <source>
        <dbReference type="SAM" id="MobiDB-lite"/>
    </source>
</evidence>
<dbReference type="OrthoDB" id="9816400at2"/>
<evidence type="ECO:0000313" key="4">
    <source>
        <dbReference type="Proteomes" id="UP000319732"/>
    </source>
</evidence>
<dbReference type="SUPFAM" id="SSF51004">
    <property type="entry name" value="C-terminal (heme d1) domain of cytochrome cd1-nitrite reductase"/>
    <property type="match status" value="1"/>
</dbReference>
<protein>
    <submittedName>
        <fullName evidence="3">RHS repeat protein</fullName>
    </submittedName>
</protein>
<dbReference type="InterPro" id="IPR050708">
    <property type="entry name" value="T6SS_VgrG/RHS"/>
</dbReference>
<reference evidence="3 4" key="1">
    <citation type="submission" date="2019-06" db="EMBL/GenBank/DDBJ databases">
        <title>Whole genome sequence for Cellvibrionaceae sp. R142.</title>
        <authorList>
            <person name="Wang G."/>
        </authorList>
    </citation>
    <scope>NUCLEOTIDE SEQUENCE [LARGE SCALE GENOMIC DNA]</scope>
    <source>
        <strain evidence="3 4">R142</strain>
    </source>
</reference>
<dbReference type="Proteomes" id="UP000319732">
    <property type="component" value="Unassembled WGS sequence"/>
</dbReference>
<proteinExistence type="predicted"/>
<dbReference type="InterPro" id="IPR011048">
    <property type="entry name" value="Haem_d1_sf"/>
</dbReference>
<keyword evidence="4" id="KW-1185">Reference proteome</keyword>
<feature type="region of interest" description="Disordered" evidence="1">
    <location>
        <begin position="1212"/>
        <end position="1235"/>
    </location>
</feature>
<dbReference type="Gene3D" id="2.180.10.10">
    <property type="entry name" value="RHS repeat-associated core"/>
    <property type="match status" value="3"/>
</dbReference>
<organism evidence="3 4">
    <name type="scientific">Exilibacterium tricleocarpae</name>
    <dbReference type="NCBI Taxonomy" id="2591008"/>
    <lineage>
        <taxon>Bacteria</taxon>
        <taxon>Pseudomonadati</taxon>
        <taxon>Pseudomonadota</taxon>
        <taxon>Gammaproteobacteria</taxon>
        <taxon>Cellvibrionales</taxon>
        <taxon>Cellvibrionaceae</taxon>
        <taxon>Exilibacterium</taxon>
    </lineage>
</organism>
<sequence>MVKYLVKSVCCGAWLLWAAGAAAEEIRDYYAEPGFNPFKETINQHFNESVDPFSGTLQLQYTDILVPGNGGLDIRVNRVYTSLQTNAYPVRSLTGLGWLMHFGRIVTTNRHADKLCNQSLWSVSTRDNPSLEHPDGGREILVLNAIDNDNTLITRSNWKAQCDGLNPGMVVTAPDGTTYTMDRFDYYQEEPSWLTTRIEDIHGNWIRIDYEDNAAGESYIVAVYRSEEGESQPVLRYGYDDGGGAYATPRLASIEANGQRWEYEYADIPGYTRPRHQLVRVRRPDGKTWEYGYNGKIDDPDPTDGVVEDGLGSYSLTQVKYPNGARIDYTYQYVQFDKGSALRTTAIETKTVSGDDIPGGTTTYAFAPHSVPYTDAGGAGLRVDATTVTTPHAKYVFHHYGKDFIQTGPGSYQFILPSFVGLLYRKATYTLNDVLKEVVVKAWGQRKISNENLFHGGDRSWWIEEETNSPVLLGEYISLDGNADLSGATSSQGVNYTDYDAYGNVQTITEFTNLQGVADKITTIAYVNDTQNWLLGLPVSETITHGSQVFTTHRTYFPNTDLLKEEDRYGVITQYTYTPAGDLASVTDARGNVTRYGDYKRGIAAREERPEAVLLTRVVNDTGTLASETDGRGYTKRYAYDGLNRLTDITYPIHLPVSISYPGNTRRLTRGAYQQTDFFDRLGRRIETRRVDTVTNETISMTTAYDASGRTVFESYPNTLDGIGYRYDALDRPLRKTYPDGSFVSYGYNDFLMVETNERGHSTQTIYRTVGISSRAPYLIRQPEAVTTVIRRNIFDQITEVFQGQEQANGGLLGFPRNFTYDTRLFLVAKTEPEIGTTTYGRDAVGNLVSSSVAGSGITAYDYDGLNRVTRIDYPPGTDAVDYTYDQNDNLTRLVSGITDWAYVYDANNNLTQETLIVGTPTPRQYALQYGYDGRDVLASLVYPDGLTVDYAPNALGRATQVGGFATNVVFHPAGQVSAYTLGNGVQVSQTYDRRLFPQTIVAGPHVNLTYTYDPRGNVTTLVDGIDSTQTVFMNQFGDYDALDRLREARGPWGRTTVNYDVRGNIVAKSDGGSDSVQYGYNNEQLVQREAGNTGSLFRYDVYGNVREKIGYLRQPDGSLIATRQDIYRYDDAARLIESASGGVSKRYVYDGHNLRAFSQTGEGQDLRYSVYARDGQLLFEESVSDCTRTSYIRLGSLLVARSDAVTLPPARGAAADSRSGCTAPPLGFNPDKATGADVDTDGFTHRPETDAVHRLISANDHAALLGD</sequence>
<name>A0A545SXJ2_9GAMM</name>
<dbReference type="InterPro" id="IPR006530">
    <property type="entry name" value="YD"/>
</dbReference>
<feature type="signal peptide" evidence="2">
    <location>
        <begin position="1"/>
        <end position="23"/>
    </location>
</feature>
<feature type="chain" id="PRO_5021820717" evidence="2">
    <location>
        <begin position="24"/>
        <end position="1268"/>
    </location>
</feature>
<evidence type="ECO:0000256" key="2">
    <source>
        <dbReference type="SAM" id="SignalP"/>
    </source>
</evidence>
<dbReference type="AlphaFoldDB" id="A0A545SXJ2"/>
<accession>A0A545SXJ2</accession>
<dbReference type="RefSeq" id="WP_142929317.1">
    <property type="nucleotide sequence ID" value="NZ_ML660105.1"/>
</dbReference>